<gene>
    <name evidence="1" type="ORF">F0U60_18365</name>
</gene>
<organism evidence="1 2">
    <name type="scientific">Archangium minus</name>
    <dbReference type="NCBI Taxonomy" id="83450"/>
    <lineage>
        <taxon>Bacteria</taxon>
        <taxon>Pseudomonadati</taxon>
        <taxon>Myxococcota</taxon>
        <taxon>Myxococcia</taxon>
        <taxon>Myxococcales</taxon>
        <taxon>Cystobacterineae</taxon>
        <taxon>Archangiaceae</taxon>
        <taxon>Archangium</taxon>
    </lineage>
</organism>
<evidence type="ECO:0000313" key="1">
    <source>
        <dbReference type="EMBL" id="WNG45854.1"/>
    </source>
</evidence>
<evidence type="ECO:0000313" key="2">
    <source>
        <dbReference type="Proteomes" id="UP001611383"/>
    </source>
</evidence>
<keyword evidence="2" id="KW-1185">Reference proteome</keyword>
<reference evidence="1 2" key="1">
    <citation type="submission" date="2019-08" db="EMBL/GenBank/DDBJ databases">
        <title>Archangium and Cystobacter genomes.</title>
        <authorList>
            <person name="Chen I.-C.K."/>
            <person name="Wielgoss S."/>
        </authorList>
    </citation>
    <scope>NUCLEOTIDE SEQUENCE [LARGE SCALE GENOMIC DNA]</scope>
    <source>
        <strain evidence="1 2">Cbm 6</strain>
    </source>
</reference>
<name>A0ABY9WPY5_9BACT</name>
<protein>
    <submittedName>
        <fullName evidence="1">Uncharacterized protein</fullName>
    </submittedName>
</protein>
<dbReference type="RefSeq" id="WP_395821538.1">
    <property type="nucleotide sequence ID" value="NZ_CP043494.1"/>
</dbReference>
<sequence length="65" mass="6978">MHSIGLRTLGAGCELCAGTGCEHELVSFWLNIPARVANGTVLHPSIEPLKWVKPIPFVVRVSAPT</sequence>
<proteinExistence type="predicted"/>
<accession>A0ABY9WPY5</accession>
<dbReference type="EMBL" id="CP043494">
    <property type="protein sequence ID" value="WNG45854.1"/>
    <property type="molecule type" value="Genomic_DNA"/>
</dbReference>
<dbReference type="Proteomes" id="UP001611383">
    <property type="component" value="Chromosome"/>
</dbReference>